<feature type="compositionally biased region" description="Acidic residues" evidence="1">
    <location>
        <begin position="79"/>
        <end position="92"/>
    </location>
</feature>
<evidence type="ECO:0000313" key="2">
    <source>
        <dbReference type="EMBL" id="KIW79717.1"/>
    </source>
</evidence>
<name>A0A0D2EZC1_9EURO</name>
<dbReference type="GeneID" id="25305821"/>
<dbReference type="HOGENOM" id="CLU_2026791_0_0_1"/>
<evidence type="ECO:0000313" key="3">
    <source>
        <dbReference type="Proteomes" id="UP000053029"/>
    </source>
</evidence>
<dbReference type="EMBL" id="KN846972">
    <property type="protein sequence ID" value="KIW79717.1"/>
    <property type="molecule type" value="Genomic_DNA"/>
</dbReference>
<reference evidence="2 3" key="1">
    <citation type="submission" date="2015-01" db="EMBL/GenBank/DDBJ databases">
        <title>The Genome Sequence of Fonsecaea pedrosoi CBS 271.37.</title>
        <authorList>
            <consortium name="The Broad Institute Genomics Platform"/>
            <person name="Cuomo C."/>
            <person name="de Hoog S."/>
            <person name="Gorbushina A."/>
            <person name="Stielow B."/>
            <person name="Teixiera M."/>
            <person name="Abouelleil A."/>
            <person name="Chapman S.B."/>
            <person name="Priest M."/>
            <person name="Young S.K."/>
            <person name="Wortman J."/>
            <person name="Nusbaum C."/>
            <person name="Birren B."/>
        </authorList>
    </citation>
    <scope>NUCLEOTIDE SEQUENCE [LARGE SCALE GENOMIC DNA]</scope>
    <source>
        <strain evidence="2 3">CBS 271.37</strain>
    </source>
</reference>
<dbReference type="Proteomes" id="UP000053029">
    <property type="component" value="Unassembled WGS sequence"/>
</dbReference>
<accession>A0A0D2EZC1</accession>
<proteinExistence type="predicted"/>
<dbReference type="STRING" id="1442368.A0A0D2EZC1"/>
<gene>
    <name evidence="2" type="ORF">Z517_06331</name>
</gene>
<protein>
    <submittedName>
        <fullName evidence="2">Uncharacterized protein</fullName>
    </submittedName>
</protein>
<keyword evidence="3" id="KW-1185">Reference proteome</keyword>
<organism evidence="2 3">
    <name type="scientific">Fonsecaea pedrosoi CBS 271.37</name>
    <dbReference type="NCBI Taxonomy" id="1442368"/>
    <lineage>
        <taxon>Eukaryota</taxon>
        <taxon>Fungi</taxon>
        <taxon>Dikarya</taxon>
        <taxon>Ascomycota</taxon>
        <taxon>Pezizomycotina</taxon>
        <taxon>Eurotiomycetes</taxon>
        <taxon>Chaetothyriomycetidae</taxon>
        <taxon>Chaetothyriales</taxon>
        <taxon>Herpotrichiellaceae</taxon>
        <taxon>Fonsecaea</taxon>
    </lineage>
</organism>
<feature type="compositionally biased region" description="Pro residues" evidence="1">
    <location>
        <begin position="61"/>
        <end position="74"/>
    </location>
</feature>
<feature type="region of interest" description="Disordered" evidence="1">
    <location>
        <begin position="1"/>
        <end position="92"/>
    </location>
</feature>
<dbReference type="AlphaFoldDB" id="A0A0D2EZC1"/>
<sequence length="122" mass="13144">MTPDTERSLTLPPLRFPGASTSKPDSPGLRYNMPAPTAMKRTFSPGSSIQETSLKDGARPGMPPAHCPPPPPPSGSDIIEPDVSGDGDDDDEEAELFADALIYTRADGTKSYRYRPGTSYFR</sequence>
<dbReference type="VEuPathDB" id="FungiDB:Z517_06331"/>
<evidence type="ECO:0000256" key="1">
    <source>
        <dbReference type="SAM" id="MobiDB-lite"/>
    </source>
</evidence>
<dbReference type="RefSeq" id="XP_013283525.1">
    <property type="nucleotide sequence ID" value="XM_013428071.1"/>
</dbReference>